<dbReference type="RefSeq" id="WP_341367307.1">
    <property type="nucleotide sequence ID" value="NZ_CP150951.2"/>
</dbReference>
<protein>
    <submittedName>
        <fullName evidence="1">Uncharacterized protein</fullName>
    </submittedName>
</protein>
<dbReference type="EMBL" id="CP150951">
    <property type="protein sequence ID" value="WZC49196.1"/>
    <property type="molecule type" value="Genomic_DNA"/>
</dbReference>
<accession>A0ABZ2V4W6</accession>
<name>A0ABZ2V4W6_9RHOB</name>
<proteinExistence type="predicted"/>
<dbReference type="Proteomes" id="UP001440612">
    <property type="component" value="Chromosome"/>
</dbReference>
<organism evidence="1 2">
    <name type="scientific">Yoonia phaeophyticola</name>
    <dbReference type="NCBI Taxonomy" id="3137369"/>
    <lineage>
        <taxon>Bacteria</taxon>
        <taxon>Pseudomonadati</taxon>
        <taxon>Pseudomonadota</taxon>
        <taxon>Alphaproteobacteria</taxon>
        <taxon>Rhodobacterales</taxon>
        <taxon>Paracoccaceae</taxon>
        <taxon>Yoonia</taxon>
    </lineage>
</organism>
<evidence type="ECO:0000313" key="1">
    <source>
        <dbReference type="EMBL" id="WZC49196.1"/>
    </source>
</evidence>
<reference evidence="2" key="1">
    <citation type="submission" date="2024-04" db="EMBL/GenBank/DDBJ databases">
        <title>Phylogenomic analyses of a clade within the roseobacter group suggest taxonomic reassignments of species of the genera Aestuariivita, Citreicella, Loktanella, Nautella, Pelagibaca, Ruegeria, Thalassobius, Thiobacimonas and Tropicibacter, and the proposal o.</title>
        <authorList>
            <person name="Jeon C.O."/>
        </authorList>
    </citation>
    <scope>NUCLEOTIDE SEQUENCE [LARGE SCALE GENOMIC DNA]</scope>
    <source>
        <strain evidence="2">BS5-3</strain>
    </source>
</reference>
<sequence>MTLAEHHSENALRGQDPAAVLARVRKDSQRRSARYEAIFDEVAKTLDILTKHRLLKEDVQFQGLMQALIGIEDADILHDRVLALVAYVNRVSEAHGVKLQAGISGPPDPVVLNQRPTHLADQDDDLLQRTRLQVR</sequence>
<keyword evidence="2" id="KW-1185">Reference proteome</keyword>
<evidence type="ECO:0000313" key="2">
    <source>
        <dbReference type="Proteomes" id="UP001440612"/>
    </source>
</evidence>
<gene>
    <name evidence="1" type="ORF">AABB29_00610</name>
</gene>